<evidence type="ECO:0000259" key="1">
    <source>
        <dbReference type="Pfam" id="PF00961"/>
    </source>
</evidence>
<dbReference type="SUPFAM" id="SSF55608">
    <property type="entry name" value="Homing endonucleases"/>
    <property type="match status" value="2"/>
</dbReference>
<protein>
    <submittedName>
        <fullName evidence="2">LAGLIDADG</fullName>
    </submittedName>
</protein>
<proteinExistence type="predicted"/>
<dbReference type="GO" id="GO:0004519">
    <property type="term" value="F:endonuclease activity"/>
    <property type="evidence" value="ECO:0007669"/>
    <property type="project" value="InterPro"/>
</dbReference>
<dbReference type="Pfam" id="PF00961">
    <property type="entry name" value="LAGLIDADG_1"/>
    <property type="match status" value="2"/>
</dbReference>
<dbReference type="InterPro" id="IPR027434">
    <property type="entry name" value="Homing_endonucl"/>
</dbReference>
<dbReference type="PANTHER" id="PTHR36181">
    <property type="entry name" value="INTRON-ENCODED ENDONUCLEASE AI3-RELATED"/>
    <property type="match status" value="1"/>
</dbReference>
<evidence type="ECO:0000313" key="2">
    <source>
        <dbReference type="EMBL" id="AFX93816.1"/>
    </source>
</evidence>
<feature type="non-terminal residue" evidence="2">
    <location>
        <position position="1"/>
    </location>
</feature>
<feature type="domain" description="Homing endonuclease LAGLIDADG" evidence="1">
    <location>
        <begin position="69"/>
        <end position="143"/>
    </location>
</feature>
<sequence length="311" mass="35974">RDILMNYSILAVIGIIKIANKSSFSFKLKYSTSSRRELCNFNLESFYFKYNEYLPGNSLPSEKFLIWFIGFTEGEGSFIINKRGDLCFVITQSNIDIYVLEFIQETLGFGKVIPQSKVTSRYVTQNKKEIELFVHLFNGNLILPRIKGKFEEFVKGFNAWVSKGRIRLDTVEVKHSSILPSLDNNWLLGFTDGEGCFTCSINKDKGFSFNFNIAQKWEQNVKILEHLCLLFNGGKVSKHASGHNVYEYRIGGLDNCKNIFTYFDNYKLITKKSASYIAWKEVHADLLNKNHLDPIKRIELKEKARLINKFN</sequence>
<dbReference type="AlphaFoldDB" id="A0A059PA92"/>
<dbReference type="PANTHER" id="PTHR36181:SF4">
    <property type="entry name" value="LAGLIDADG ENDONUCLEASE"/>
    <property type="match status" value="1"/>
</dbReference>
<feature type="domain" description="Homing endonuclease LAGLIDADG" evidence="1">
    <location>
        <begin position="187"/>
        <end position="283"/>
    </location>
</feature>
<accession>A0A059PA92</accession>
<dbReference type="Gene3D" id="3.10.28.10">
    <property type="entry name" value="Homing endonucleases"/>
    <property type="match status" value="2"/>
</dbReference>
<dbReference type="InterPro" id="IPR051289">
    <property type="entry name" value="LAGLIDADG_Endonuclease"/>
</dbReference>
<name>A0A059PA92_GIBMO</name>
<organism evidence="2">
    <name type="scientific">Gibberella moniliformis</name>
    <name type="common">Maize ear and stalk rot fungus</name>
    <name type="synonym">Fusarium verticillioides</name>
    <dbReference type="NCBI Taxonomy" id="117187"/>
    <lineage>
        <taxon>Eukaryota</taxon>
        <taxon>Fungi</taxon>
        <taxon>Dikarya</taxon>
        <taxon>Ascomycota</taxon>
        <taxon>Pezizomycotina</taxon>
        <taxon>Sordariomycetes</taxon>
        <taxon>Hypocreomycetidae</taxon>
        <taxon>Hypocreales</taxon>
        <taxon>Nectriaceae</taxon>
        <taxon>Fusarium</taxon>
        <taxon>Fusarium fujikuroi species complex</taxon>
    </lineage>
</organism>
<dbReference type="GO" id="GO:0005739">
    <property type="term" value="C:mitochondrion"/>
    <property type="evidence" value="ECO:0007669"/>
    <property type="project" value="UniProtKB-ARBA"/>
</dbReference>
<keyword evidence="2" id="KW-0496">Mitochondrion</keyword>
<dbReference type="GeneID" id="11539283"/>
<dbReference type="InterPro" id="IPR004860">
    <property type="entry name" value="LAGLIDADG_dom"/>
</dbReference>
<reference evidence="2" key="1">
    <citation type="submission" date="2012-10" db="EMBL/GenBank/DDBJ databases">
        <title>Genome similarity of Fusaruim circinatum, F. verticillioides and F. fujikuroi mitochondria extends beyond protein coding genes.</title>
        <authorList>
            <person name="Fourie G."/>
            <person name="van der Merwe N.A."/>
            <person name="Wingfield B.D."/>
            <person name="Bogale M."/>
            <person name="Tudzynski B."/>
            <person name="Wingfield M.J."/>
            <person name="Steenkamp E.T."/>
        </authorList>
    </citation>
    <scope>NUCLEOTIDE SEQUENCE</scope>
    <source>
        <strain evidence="2">NRRL 29056</strain>
    </source>
</reference>
<geneLocation type="mitochondrion" evidence="2"/>
<dbReference type="RefSeq" id="YP_005088223.1">
    <property type="nucleotide sequence ID" value="NC_016687.1"/>
</dbReference>
<dbReference type="EMBL" id="JX910421">
    <property type="protein sequence ID" value="AFX93816.1"/>
    <property type="molecule type" value="Genomic_DNA"/>
</dbReference>